<dbReference type="GO" id="GO:0016757">
    <property type="term" value="F:glycosyltransferase activity"/>
    <property type="evidence" value="ECO:0007669"/>
    <property type="project" value="UniProtKB-KW"/>
</dbReference>
<dbReference type="GO" id="GO:0030042">
    <property type="term" value="P:actin filament depolymerization"/>
    <property type="evidence" value="ECO:0007669"/>
    <property type="project" value="InterPro"/>
</dbReference>
<feature type="transmembrane region" description="Helical" evidence="6">
    <location>
        <begin position="371"/>
        <end position="393"/>
    </location>
</feature>
<keyword evidence="3" id="KW-0009">Actin-binding</keyword>
<evidence type="ECO:0000313" key="10">
    <source>
        <dbReference type="Proteomes" id="UP000797356"/>
    </source>
</evidence>
<keyword evidence="10" id="KW-1185">Reference proteome</keyword>
<feature type="signal peptide" evidence="7">
    <location>
        <begin position="1"/>
        <end position="25"/>
    </location>
</feature>
<dbReference type="InterPro" id="IPR029044">
    <property type="entry name" value="Nucleotide-diphossugar_trans"/>
</dbReference>
<accession>A0A8K0IIU0</accession>
<dbReference type="PROSITE" id="PS51257">
    <property type="entry name" value="PROKAR_LIPOPROTEIN"/>
    <property type="match status" value="1"/>
</dbReference>
<dbReference type="EMBL" id="CM017879">
    <property type="protein sequence ID" value="KAG1359753.1"/>
    <property type="molecule type" value="Genomic_DNA"/>
</dbReference>
<dbReference type="SMART" id="SM00102">
    <property type="entry name" value="ADF"/>
    <property type="match status" value="1"/>
</dbReference>
<reference evidence="9" key="1">
    <citation type="journal article" date="2017" name="Gigascience">
        <title>The genome draft of coconut (Cocos nucifera).</title>
        <authorList>
            <person name="Xiao Y."/>
            <person name="Xu P."/>
            <person name="Fan H."/>
            <person name="Baudouin L."/>
            <person name="Xia W."/>
            <person name="Bocs S."/>
            <person name="Xu J."/>
            <person name="Li Q."/>
            <person name="Guo A."/>
            <person name="Zhou L."/>
            <person name="Li J."/>
            <person name="Wu Y."/>
            <person name="Ma Z."/>
            <person name="Armero A."/>
            <person name="Issali A.E."/>
            <person name="Liu N."/>
            <person name="Peng M."/>
            <person name="Yang Y."/>
        </authorList>
    </citation>
    <scope>NUCLEOTIDE SEQUENCE</scope>
    <source>
        <tissue evidence="9">Spear leaf of Hainan Tall coconut</tissue>
    </source>
</reference>
<sequence>MGPSVSKLGFLAVLLAALIAGSCRAKTDEAYVTLLYGDEFLLGVRVLGKSIRDTGSTKDMVVLVSDGVSDHAKKLLRADGWMVEPISLLANPNQVRPKRFWGVYTKLKIFNLTTYRKVVYLDADTIVLKNIDDLFNCGRFCANLKHSERLNSGVMVVEPSETVFKDMMSKVNSLPSYTGGDQGFLNSYYADFANAHLFEPFLSSDAINSRPVPEMERLSTLYNADVGLYMLANKNVREQLEESLPGTGGGANPNEQLLLKLLFAIPICALLFCYYRSGIQINRDLLSLSEYARRIYYRFRSGGGLPTYAGVSVASSSIISSNQQFANGAHSKLPAYLGAVSAVFCFIAAIVSVALAFAVVPRQVMPWTGLLLMYEWTFTAFFIIFGSYLRFVYHWGKATSNQAGTNFTHMDSSNYDSGKGHQRHTSYCDIATLFYGTGMALLAVATPALPCALGITSLFARLGLMAAGGLVLASFMTYASEHLAIRAFVRGLDDRDQPRTRNSSASSGMGVADHSKNTFLELKRKKVHRYVIFKIDEKKKEVVVEKTGAPGESYDDFAAALPENDCRYAVYDFDFVTDENCQKSKIFFIAWSPSISRIRAKMLYATSKDRFRQELDGIHYEIQATDPTEMDLDVLRDRAN</sequence>
<dbReference type="FunFam" id="3.40.20.10:FF:000025">
    <property type="entry name" value="Actin-depolymerizing factor 2"/>
    <property type="match status" value="1"/>
</dbReference>
<feature type="domain" description="ADF-H" evidence="8">
    <location>
        <begin position="508"/>
        <end position="640"/>
    </location>
</feature>
<dbReference type="PANTHER" id="PTHR11913">
    <property type="entry name" value="COFILIN-RELATED"/>
    <property type="match status" value="1"/>
</dbReference>
<feature type="transmembrane region" description="Helical" evidence="6">
    <location>
        <begin position="458"/>
        <end position="480"/>
    </location>
</feature>
<dbReference type="Pfam" id="PF00241">
    <property type="entry name" value="Cofilin_ADF"/>
    <property type="match status" value="1"/>
</dbReference>
<evidence type="ECO:0000256" key="5">
    <source>
        <dbReference type="RuleBase" id="RU362027"/>
    </source>
</evidence>
<dbReference type="InterPro" id="IPR002108">
    <property type="entry name" value="ADF-H"/>
</dbReference>
<comment type="similarity">
    <text evidence="1">Belongs to the actin-binding proteins ADF family.</text>
</comment>
<feature type="chain" id="PRO_5035444549" description="Hexosyltransferase" evidence="7">
    <location>
        <begin position="26"/>
        <end position="640"/>
    </location>
</feature>
<proteinExistence type="inferred from homology"/>
<reference evidence="9" key="2">
    <citation type="submission" date="2019-07" db="EMBL/GenBank/DDBJ databases">
        <authorList>
            <person name="Yang Y."/>
            <person name="Bocs S."/>
            <person name="Baudouin L."/>
        </authorList>
    </citation>
    <scope>NUCLEOTIDE SEQUENCE</scope>
    <source>
        <tissue evidence="9">Spear leaf of Hainan Tall coconut</tissue>
    </source>
</reference>
<comment type="caution">
    <text evidence="9">The sequence shown here is derived from an EMBL/GenBank/DDBJ whole genome shotgun (WGS) entry which is preliminary data.</text>
</comment>
<comment type="similarity">
    <text evidence="5">Belongs to the glycosyltransferase 8 family.</text>
</comment>
<name>A0A8K0IIU0_COCNU</name>
<dbReference type="InterPro" id="IPR017904">
    <property type="entry name" value="ADF/Cofilin"/>
</dbReference>
<dbReference type="OrthoDB" id="2014201at2759"/>
<keyword evidence="6" id="KW-0812">Transmembrane</keyword>
<dbReference type="AlphaFoldDB" id="A0A8K0IIU0"/>
<organism evidence="9 10">
    <name type="scientific">Cocos nucifera</name>
    <name type="common">Coconut palm</name>
    <dbReference type="NCBI Taxonomy" id="13894"/>
    <lineage>
        <taxon>Eukaryota</taxon>
        <taxon>Viridiplantae</taxon>
        <taxon>Streptophyta</taxon>
        <taxon>Embryophyta</taxon>
        <taxon>Tracheophyta</taxon>
        <taxon>Spermatophyta</taxon>
        <taxon>Magnoliopsida</taxon>
        <taxon>Liliopsida</taxon>
        <taxon>Arecaceae</taxon>
        <taxon>Arecoideae</taxon>
        <taxon>Cocoseae</taxon>
        <taxon>Attaleinae</taxon>
        <taxon>Cocos</taxon>
    </lineage>
</organism>
<dbReference type="Gene3D" id="3.40.20.10">
    <property type="entry name" value="Severin"/>
    <property type="match status" value="1"/>
</dbReference>
<evidence type="ECO:0000313" key="9">
    <source>
        <dbReference type="EMBL" id="KAG1359753.1"/>
    </source>
</evidence>
<dbReference type="CDD" id="cd02537">
    <property type="entry name" value="GT8_Glycogenin"/>
    <property type="match status" value="1"/>
</dbReference>
<dbReference type="SUPFAM" id="SSF53448">
    <property type="entry name" value="Nucleotide-diphospho-sugar transferases"/>
    <property type="match status" value="1"/>
</dbReference>
<feature type="transmembrane region" description="Helical" evidence="6">
    <location>
        <begin position="335"/>
        <end position="359"/>
    </location>
</feature>
<evidence type="ECO:0000256" key="6">
    <source>
        <dbReference type="SAM" id="Phobius"/>
    </source>
</evidence>
<dbReference type="Pfam" id="PF01501">
    <property type="entry name" value="Glyco_transf_8"/>
    <property type="match status" value="1"/>
</dbReference>
<dbReference type="InterPro" id="IPR029006">
    <property type="entry name" value="ADF-H/Gelsolin-like_dom_sf"/>
</dbReference>
<dbReference type="GO" id="GO:0003779">
    <property type="term" value="F:actin binding"/>
    <property type="evidence" value="ECO:0007669"/>
    <property type="project" value="UniProtKB-KW"/>
</dbReference>
<keyword evidence="2" id="KW-0328">Glycosyltransferase</keyword>
<evidence type="ECO:0000256" key="4">
    <source>
        <dbReference type="ARBA" id="ARBA00059193"/>
    </source>
</evidence>
<keyword evidence="7" id="KW-0732">Signal</keyword>
<gene>
    <name evidence="9" type="ORF">COCNU_08G011990</name>
</gene>
<keyword evidence="2" id="KW-0808">Transferase</keyword>
<evidence type="ECO:0000256" key="7">
    <source>
        <dbReference type="SAM" id="SignalP"/>
    </source>
</evidence>
<dbReference type="CDD" id="cd11286">
    <property type="entry name" value="ADF_cofilin_like"/>
    <property type="match status" value="1"/>
</dbReference>
<evidence type="ECO:0000256" key="1">
    <source>
        <dbReference type="ARBA" id="ARBA00006844"/>
    </source>
</evidence>
<keyword evidence="6" id="KW-1133">Transmembrane helix</keyword>
<dbReference type="Proteomes" id="UP000797356">
    <property type="component" value="Chromosome 8"/>
</dbReference>
<evidence type="ECO:0000259" key="8">
    <source>
        <dbReference type="PROSITE" id="PS51263"/>
    </source>
</evidence>
<dbReference type="InterPro" id="IPR002495">
    <property type="entry name" value="Glyco_trans_8"/>
</dbReference>
<evidence type="ECO:0000256" key="3">
    <source>
        <dbReference type="ARBA" id="ARBA00023203"/>
    </source>
</evidence>
<comment type="function">
    <text evidence="4">Actin-depolymerizing protein. Severs actin filaments (F-actin) and binds to actin monomers.</text>
</comment>
<keyword evidence="6" id="KW-0472">Membrane</keyword>
<dbReference type="Gene3D" id="3.90.550.10">
    <property type="entry name" value="Spore Coat Polysaccharide Biosynthesis Protein SpsA, Chain A"/>
    <property type="match status" value="1"/>
</dbReference>
<dbReference type="PROSITE" id="PS51263">
    <property type="entry name" value="ADF_H"/>
    <property type="match status" value="1"/>
</dbReference>
<dbReference type="GO" id="GO:0015629">
    <property type="term" value="C:actin cytoskeleton"/>
    <property type="evidence" value="ECO:0007669"/>
    <property type="project" value="InterPro"/>
</dbReference>
<protein>
    <recommendedName>
        <fullName evidence="5">Hexosyltransferase</fullName>
        <ecNumber evidence="5">2.4.1.-</ecNumber>
    </recommendedName>
</protein>
<dbReference type="SUPFAM" id="SSF55753">
    <property type="entry name" value="Actin depolymerizing proteins"/>
    <property type="match status" value="1"/>
</dbReference>
<feature type="transmembrane region" description="Helical" evidence="6">
    <location>
        <begin position="427"/>
        <end position="446"/>
    </location>
</feature>
<feature type="transmembrane region" description="Helical" evidence="6">
    <location>
        <begin position="257"/>
        <end position="275"/>
    </location>
</feature>
<dbReference type="EC" id="2.4.1.-" evidence="5"/>
<evidence type="ECO:0000256" key="2">
    <source>
        <dbReference type="ARBA" id="ARBA00022676"/>
    </source>
</evidence>